<protein>
    <submittedName>
        <fullName evidence="2">Uncharacterized protein</fullName>
    </submittedName>
</protein>
<dbReference type="AlphaFoldDB" id="A0A6A6ECI1"/>
<dbReference type="EMBL" id="ML994624">
    <property type="protein sequence ID" value="KAF2188269.1"/>
    <property type="molecule type" value="Genomic_DNA"/>
</dbReference>
<feature type="region of interest" description="Disordered" evidence="1">
    <location>
        <begin position="44"/>
        <end position="70"/>
    </location>
</feature>
<feature type="compositionally biased region" description="Basic and acidic residues" evidence="1">
    <location>
        <begin position="55"/>
        <end position="70"/>
    </location>
</feature>
<sequence>MSEGQVQMKTFVRQCRVAVSGVLPCADFARCANGFRFRASEEEKRSAKTRQNIIARRDRARDEKVSQSVV</sequence>
<evidence type="ECO:0000313" key="2">
    <source>
        <dbReference type="EMBL" id="KAF2188269.1"/>
    </source>
</evidence>
<name>A0A6A6ECI1_9PEZI</name>
<evidence type="ECO:0000313" key="3">
    <source>
        <dbReference type="Proteomes" id="UP000800200"/>
    </source>
</evidence>
<evidence type="ECO:0000256" key="1">
    <source>
        <dbReference type="SAM" id="MobiDB-lite"/>
    </source>
</evidence>
<keyword evidence="3" id="KW-1185">Reference proteome</keyword>
<proteinExistence type="predicted"/>
<gene>
    <name evidence="2" type="ORF">K469DRAFT_703771</name>
</gene>
<reference evidence="2" key="1">
    <citation type="journal article" date="2020" name="Stud. Mycol.">
        <title>101 Dothideomycetes genomes: a test case for predicting lifestyles and emergence of pathogens.</title>
        <authorList>
            <person name="Haridas S."/>
            <person name="Albert R."/>
            <person name="Binder M."/>
            <person name="Bloem J."/>
            <person name="Labutti K."/>
            <person name="Salamov A."/>
            <person name="Andreopoulos B."/>
            <person name="Baker S."/>
            <person name="Barry K."/>
            <person name="Bills G."/>
            <person name="Bluhm B."/>
            <person name="Cannon C."/>
            <person name="Castanera R."/>
            <person name="Culley D."/>
            <person name="Daum C."/>
            <person name="Ezra D."/>
            <person name="Gonzalez J."/>
            <person name="Henrissat B."/>
            <person name="Kuo A."/>
            <person name="Liang C."/>
            <person name="Lipzen A."/>
            <person name="Lutzoni F."/>
            <person name="Magnuson J."/>
            <person name="Mondo S."/>
            <person name="Nolan M."/>
            <person name="Ohm R."/>
            <person name="Pangilinan J."/>
            <person name="Park H.-J."/>
            <person name="Ramirez L."/>
            <person name="Alfaro M."/>
            <person name="Sun H."/>
            <person name="Tritt A."/>
            <person name="Yoshinaga Y."/>
            <person name="Zwiers L.-H."/>
            <person name="Turgeon B."/>
            <person name="Goodwin S."/>
            <person name="Spatafora J."/>
            <person name="Crous P."/>
            <person name="Grigoriev I."/>
        </authorList>
    </citation>
    <scope>NUCLEOTIDE SEQUENCE</scope>
    <source>
        <strain evidence="2">CBS 207.26</strain>
    </source>
</reference>
<organism evidence="2 3">
    <name type="scientific">Zopfia rhizophila CBS 207.26</name>
    <dbReference type="NCBI Taxonomy" id="1314779"/>
    <lineage>
        <taxon>Eukaryota</taxon>
        <taxon>Fungi</taxon>
        <taxon>Dikarya</taxon>
        <taxon>Ascomycota</taxon>
        <taxon>Pezizomycotina</taxon>
        <taxon>Dothideomycetes</taxon>
        <taxon>Dothideomycetes incertae sedis</taxon>
        <taxon>Zopfiaceae</taxon>
        <taxon>Zopfia</taxon>
    </lineage>
</organism>
<dbReference type="Proteomes" id="UP000800200">
    <property type="component" value="Unassembled WGS sequence"/>
</dbReference>
<accession>A0A6A6ECI1</accession>